<dbReference type="Proteomes" id="UP001602013">
    <property type="component" value="Unassembled WGS sequence"/>
</dbReference>
<dbReference type="PANTHER" id="PTHR43745">
    <property type="entry name" value="NITROREDUCTASE MJ1384-RELATED"/>
    <property type="match status" value="1"/>
</dbReference>
<dbReference type="InterPro" id="IPR029479">
    <property type="entry name" value="Nitroreductase"/>
</dbReference>
<dbReference type="InterPro" id="IPR054488">
    <property type="entry name" value="ThcOx_dom2"/>
</dbReference>
<dbReference type="CDD" id="cd02142">
    <property type="entry name" value="McbC_SagB-like_oxidoreductase"/>
    <property type="match status" value="1"/>
</dbReference>
<name>A0ABW6SIZ6_9ACTN</name>
<organism evidence="3 4">
    <name type="scientific">Microtetraspora malaysiensis</name>
    <dbReference type="NCBI Taxonomy" id="161358"/>
    <lineage>
        <taxon>Bacteria</taxon>
        <taxon>Bacillati</taxon>
        <taxon>Actinomycetota</taxon>
        <taxon>Actinomycetes</taxon>
        <taxon>Streptosporangiales</taxon>
        <taxon>Streptosporangiaceae</taxon>
        <taxon>Microtetraspora</taxon>
    </lineage>
</organism>
<evidence type="ECO:0000313" key="4">
    <source>
        <dbReference type="Proteomes" id="UP001602013"/>
    </source>
</evidence>
<protein>
    <submittedName>
        <fullName evidence="3">SagB family peptide dehydrogenase</fullName>
    </submittedName>
</protein>
<keyword evidence="4" id="KW-1185">Reference proteome</keyword>
<sequence>MGLIGFREDAELRSRDGALVVVHPFGAVTVRGLPPRVESLLRGLHGRRAAGAGEEDLEDQLVEDGGTSEEIALLYLVLDRLGDVLTHAVPPLLRVVPIARDAVFRPPPIAPDDTVRLSGFALVRRTESGLVIESPLSRHRVELSPDALPLVASLGRAVMVKEAAADPTAEEALGHLVGAGVAELAGADGFAEDVEPVLRMWDFHDLLFHSRSRLGRHDLEFGATFRFEGELPAEPAIKPLPDGQVIELHRPSLEEAAAADPPFTAVLESRRSVRAYAADPPSAGQIGELLYRAARVRATYGPAPGMPYEASDRPYPGGGAAYELELYLTVNRCAGLERGIYYYDPLDHRLIAIRHRADDAETMLARANQATGGLVTPDVLITVTSRFQRVSWKYAGMAYATTLKNVGALYQTFYLVATAMGLAPCGLGSGDAELAARAFGLDWIRESSVGEFMIGSSSGGRSGFARRPALTGWRDRNDPFAVSET</sequence>
<dbReference type="InterPro" id="IPR000415">
    <property type="entry name" value="Nitroreductase-like"/>
</dbReference>
<dbReference type="Pfam" id="PF22767">
    <property type="entry name" value="ThcOx"/>
    <property type="match status" value="1"/>
</dbReference>
<dbReference type="Gene3D" id="3.40.109.10">
    <property type="entry name" value="NADH Oxidase"/>
    <property type="match status" value="1"/>
</dbReference>
<dbReference type="InterPro" id="IPR052544">
    <property type="entry name" value="Bacteriocin_Proc_Enz"/>
</dbReference>
<feature type="domain" description="Cyanobactin oxidase ThcOx second" evidence="2">
    <location>
        <begin position="115"/>
        <end position="218"/>
    </location>
</feature>
<reference evidence="3 4" key="1">
    <citation type="submission" date="2024-10" db="EMBL/GenBank/DDBJ databases">
        <title>The Natural Products Discovery Center: Release of the First 8490 Sequenced Strains for Exploring Actinobacteria Biosynthetic Diversity.</title>
        <authorList>
            <person name="Kalkreuter E."/>
            <person name="Kautsar S.A."/>
            <person name="Yang D."/>
            <person name="Bader C.D."/>
            <person name="Teijaro C.N."/>
            <person name="Fluegel L."/>
            <person name="Davis C.M."/>
            <person name="Simpson J.R."/>
            <person name="Lauterbach L."/>
            <person name="Steele A.D."/>
            <person name="Gui C."/>
            <person name="Meng S."/>
            <person name="Li G."/>
            <person name="Viehrig K."/>
            <person name="Ye F."/>
            <person name="Su P."/>
            <person name="Kiefer A.F."/>
            <person name="Nichols A."/>
            <person name="Cepeda A.J."/>
            <person name="Yan W."/>
            <person name="Fan B."/>
            <person name="Jiang Y."/>
            <person name="Adhikari A."/>
            <person name="Zheng C.-J."/>
            <person name="Schuster L."/>
            <person name="Cowan T.M."/>
            <person name="Smanski M.J."/>
            <person name="Chevrette M.G."/>
            <person name="De Carvalho L.P.S."/>
            <person name="Shen B."/>
        </authorList>
    </citation>
    <scope>NUCLEOTIDE SEQUENCE [LARGE SCALE GENOMIC DNA]</scope>
    <source>
        <strain evidence="3 4">NPDC002173</strain>
    </source>
</reference>
<dbReference type="EMBL" id="JBIASD010000002">
    <property type="protein sequence ID" value="MFF3664863.1"/>
    <property type="molecule type" value="Genomic_DNA"/>
</dbReference>
<comment type="caution">
    <text evidence="3">The sequence shown here is derived from an EMBL/GenBank/DDBJ whole genome shotgun (WGS) entry which is preliminary data.</text>
</comment>
<dbReference type="RefSeq" id="WP_387408900.1">
    <property type="nucleotide sequence ID" value="NZ_JBIASD010000002.1"/>
</dbReference>
<dbReference type="InterPro" id="IPR020051">
    <property type="entry name" value="SagB-type_dehydrogenase"/>
</dbReference>
<dbReference type="SUPFAM" id="SSF55469">
    <property type="entry name" value="FMN-dependent nitroreductase-like"/>
    <property type="match status" value="1"/>
</dbReference>
<gene>
    <name evidence="3" type="ORF">ACFYXI_04645</name>
</gene>
<evidence type="ECO:0000313" key="3">
    <source>
        <dbReference type="EMBL" id="MFF3664863.1"/>
    </source>
</evidence>
<dbReference type="PANTHER" id="PTHR43745:SF2">
    <property type="entry name" value="NITROREDUCTASE MJ1384-RELATED"/>
    <property type="match status" value="1"/>
</dbReference>
<dbReference type="Pfam" id="PF00881">
    <property type="entry name" value="Nitroreductase"/>
    <property type="match status" value="1"/>
</dbReference>
<feature type="domain" description="Nitroreductase" evidence="1">
    <location>
        <begin position="268"/>
        <end position="455"/>
    </location>
</feature>
<evidence type="ECO:0000259" key="1">
    <source>
        <dbReference type="Pfam" id="PF00881"/>
    </source>
</evidence>
<evidence type="ECO:0000259" key="2">
    <source>
        <dbReference type="Pfam" id="PF22767"/>
    </source>
</evidence>
<accession>A0ABW6SIZ6</accession>
<dbReference type="NCBIfam" id="TIGR03605">
    <property type="entry name" value="antibiot_sagB"/>
    <property type="match status" value="1"/>
</dbReference>
<proteinExistence type="predicted"/>